<dbReference type="SUPFAM" id="SSF53756">
    <property type="entry name" value="UDP-Glycosyltransferase/glycogen phosphorylase"/>
    <property type="match status" value="1"/>
</dbReference>
<dbReference type="GO" id="GO:0016758">
    <property type="term" value="F:hexosyltransferase activity"/>
    <property type="evidence" value="ECO:0007669"/>
    <property type="project" value="UniProtKB-ARBA"/>
</dbReference>
<dbReference type="InterPro" id="IPR050426">
    <property type="entry name" value="Glycosyltransferase_28"/>
</dbReference>
<dbReference type="InterPro" id="IPR002213">
    <property type="entry name" value="UDP_glucos_trans"/>
</dbReference>
<sequence>MTHFGIICPASTGHLNTMFPLGRELQRRGHCVTLLGILDLQAKAIAAGLEFQAIAESDSPLGSMEKIFAKIGELSGSAAIRFTVGALKNASVAILRDAPDAIKQVGIEALLVDQLCPAGGTVAEYLGIPFITVCSAVVMNQEDGVPPWFKVWSYNPGWWARVRNQISHSAMNRIAKPIQEPIIEYRQRWNLPQHSNRSDAYSKLAIISQQPAEFEFPRRNLPPYFHFTGPYHDSTGRPGVDFPFEKLNGKPLIYASMGTLQNRLQSVFQTIAEACVGLDAQLVISLGGALEPEGLKLSGEPLVVKYAPQLELLQKASLVITHAGLNTTLESLKNAVPMVAIPVTNDQPGVAARIAWTGAGELVPLDKLSVPKLRDAISRVLTQESYKQNAVRLQEAIASAGGVSRAIDIVENAISTGKAIIQSA</sequence>
<dbReference type="PANTHER" id="PTHR48050:SF13">
    <property type="entry name" value="STEROL 3-BETA-GLUCOSYLTRANSFERASE UGT80A2"/>
    <property type="match status" value="1"/>
</dbReference>
<dbReference type="FunFam" id="3.40.50.2000:FF:000072">
    <property type="entry name" value="Glycosyl transferase"/>
    <property type="match status" value="1"/>
</dbReference>
<proteinExistence type="predicted"/>
<dbReference type="PANTHER" id="PTHR48050">
    <property type="entry name" value="STEROL 3-BETA-GLUCOSYLTRANSFERASE"/>
    <property type="match status" value="1"/>
</dbReference>
<dbReference type="GO" id="GO:0008194">
    <property type="term" value="F:UDP-glycosyltransferase activity"/>
    <property type="evidence" value="ECO:0007669"/>
    <property type="project" value="InterPro"/>
</dbReference>
<dbReference type="CDD" id="cd03784">
    <property type="entry name" value="GT1_Gtf-like"/>
    <property type="match status" value="1"/>
</dbReference>
<dbReference type="AlphaFoldDB" id="A0A951UWY9"/>
<name>A0A951UWY9_9CYAN</name>
<protein>
    <submittedName>
        <fullName evidence="1">Glycosyltransferase</fullName>
    </submittedName>
</protein>
<reference evidence="1" key="2">
    <citation type="journal article" date="2022" name="Microbiol. Resour. Announc.">
        <title>Metagenome Sequencing to Explore Phylogenomics of Terrestrial Cyanobacteria.</title>
        <authorList>
            <person name="Ward R.D."/>
            <person name="Stajich J.E."/>
            <person name="Johansen J.R."/>
            <person name="Huntemann M."/>
            <person name="Clum A."/>
            <person name="Foster B."/>
            <person name="Foster B."/>
            <person name="Roux S."/>
            <person name="Palaniappan K."/>
            <person name="Varghese N."/>
            <person name="Mukherjee S."/>
            <person name="Reddy T.B.K."/>
            <person name="Daum C."/>
            <person name="Copeland A."/>
            <person name="Chen I.A."/>
            <person name="Ivanova N.N."/>
            <person name="Kyrpides N.C."/>
            <person name="Shapiro N."/>
            <person name="Eloe-Fadrosh E.A."/>
            <person name="Pietrasiak N."/>
        </authorList>
    </citation>
    <scope>NUCLEOTIDE SEQUENCE</scope>
    <source>
        <strain evidence="1">GSE-NOS-MK-12-04C</strain>
    </source>
</reference>
<evidence type="ECO:0000313" key="1">
    <source>
        <dbReference type="EMBL" id="MBW4670275.1"/>
    </source>
</evidence>
<comment type="caution">
    <text evidence="1">The sequence shown here is derived from an EMBL/GenBank/DDBJ whole genome shotgun (WGS) entry which is preliminary data.</text>
</comment>
<accession>A0A951UWY9</accession>
<dbReference type="EMBL" id="JAHHGZ010000029">
    <property type="protein sequence ID" value="MBW4670275.1"/>
    <property type="molecule type" value="Genomic_DNA"/>
</dbReference>
<reference evidence="1" key="1">
    <citation type="submission" date="2021-05" db="EMBL/GenBank/DDBJ databases">
        <authorList>
            <person name="Pietrasiak N."/>
            <person name="Ward R."/>
            <person name="Stajich J.E."/>
            <person name="Kurbessoian T."/>
        </authorList>
    </citation>
    <scope>NUCLEOTIDE SEQUENCE</scope>
    <source>
        <strain evidence="1">GSE-NOS-MK-12-04C</strain>
    </source>
</reference>
<dbReference type="GO" id="GO:0017000">
    <property type="term" value="P:antibiotic biosynthetic process"/>
    <property type="evidence" value="ECO:0007669"/>
    <property type="project" value="UniProtKB-ARBA"/>
</dbReference>
<dbReference type="Gene3D" id="3.40.50.2000">
    <property type="entry name" value="Glycogen Phosphorylase B"/>
    <property type="match status" value="2"/>
</dbReference>
<dbReference type="Pfam" id="PF00201">
    <property type="entry name" value="UDPGT"/>
    <property type="match status" value="1"/>
</dbReference>
<organism evidence="1 2">
    <name type="scientific">Cyanomargarita calcarea GSE-NOS-MK-12-04C</name>
    <dbReference type="NCBI Taxonomy" id="2839659"/>
    <lineage>
        <taxon>Bacteria</taxon>
        <taxon>Bacillati</taxon>
        <taxon>Cyanobacteriota</taxon>
        <taxon>Cyanophyceae</taxon>
        <taxon>Nostocales</taxon>
        <taxon>Cyanomargaritaceae</taxon>
        <taxon>Cyanomargarita</taxon>
    </lineage>
</organism>
<dbReference type="Proteomes" id="UP000729701">
    <property type="component" value="Unassembled WGS sequence"/>
</dbReference>
<gene>
    <name evidence="1" type="ORF">KME60_23395</name>
</gene>
<evidence type="ECO:0000313" key="2">
    <source>
        <dbReference type="Proteomes" id="UP000729701"/>
    </source>
</evidence>